<feature type="transmembrane region" description="Helical" evidence="6">
    <location>
        <begin position="333"/>
        <end position="352"/>
    </location>
</feature>
<dbReference type="Pfam" id="PF00324">
    <property type="entry name" value="AA_permease"/>
    <property type="match status" value="1"/>
</dbReference>
<organism evidence="8 9">
    <name type="scientific">Candida albicans P78048</name>
    <dbReference type="NCBI Taxonomy" id="1094989"/>
    <lineage>
        <taxon>Eukaryota</taxon>
        <taxon>Fungi</taxon>
        <taxon>Dikarya</taxon>
        <taxon>Ascomycota</taxon>
        <taxon>Saccharomycotina</taxon>
        <taxon>Pichiomycetes</taxon>
        <taxon>Debaryomycetaceae</taxon>
        <taxon>Candida/Lodderomyces clade</taxon>
        <taxon>Candida</taxon>
    </lineage>
</organism>
<evidence type="ECO:0000256" key="2">
    <source>
        <dbReference type="ARBA" id="ARBA00006983"/>
    </source>
</evidence>
<sequence>MSKKNDNITYDVEKISIENPLPAKEFNDFHDKLDVEKYGETKRKLNSRHVNLLMIGQSIGSALFVSIKNPLHNSGSLSFFLAFAIWACLVIYPLMQAIGEMCSYLPIKGSFFHFSARYVDPALGFASSLIYTYTALMFVCIEATACAGLISFWTDINPGVFITIALVLFFLLNLFGAQFYGEFESIFSSFKVILILGLMLFSLISMCGGNPQHNAYGFQHWKEGGLFRPYLVGGTTGKFLGTYNCLIWAGFAAGGPDVLALIAAEVKMPRKNIGIVAKRSYIRIYLFYLGGIFFLNCLIASNDPSLVKSLKSSTVSPWTLGIQNVGVRGLGSVVNGAVLTSAFSCGNAFFFLGTRSLYSASLAGYVPRFFSKCLKSGVPINCVIFTGVVSLISYLNVSQSTGVVFNWFVNLATTGLLCSYICMWLAYFKFRKAYVVQTGKQMKKGEYPYYLAPKFIHPYFTYFGFFINVVVLFFNGFWIFFPGQFSVSNLFTSYFAPVFFICLFVFWKVFKKTHWRNAMEADITTGKQYIDEEEERDIEFELNRERRKGWFFVACRKASDFCFS</sequence>
<evidence type="ECO:0000256" key="1">
    <source>
        <dbReference type="ARBA" id="ARBA00004141"/>
    </source>
</evidence>
<feature type="transmembrane region" description="Helical" evidence="6">
    <location>
        <begin position="192"/>
        <end position="211"/>
    </location>
</feature>
<dbReference type="FunFam" id="1.20.1740.10:FF:000128">
    <property type="entry name" value="Proline-specific permease, putative"/>
    <property type="match status" value="1"/>
</dbReference>
<feature type="domain" description="Amino acid permease/ SLC12A" evidence="7">
    <location>
        <begin position="49"/>
        <end position="514"/>
    </location>
</feature>
<keyword evidence="4 6" id="KW-1133">Transmembrane helix</keyword>
<evidence type="ECO:0000313" key="9">
    <source>
        <dbReference type="Proteomes" id="UP000030161"/>
    </source>
</evidence>
<dbReference type="GO" id="GO:0016020">
    <property type="term" value="C:membrane"/>
    <property type="evidence" value="ECO:0007669"/>
    <property type="project" value="UniProtKB-SubCell"/>
</dbReference>
<dbReference type="PIRSF" id="PIRSF006060">
    <property type="entry name" value="AA_transporter"/>
    <property type="match status" value="1"/>
</dbReference>
<dbReference type="SMR" id="A0AB34PYW6"/>
<evidence type="ECO:0000256" key="4">
    <source>
        <dbReference type="ARBA" id="ARBA00022989"/>
    </source>
</evidence>
<evidence type="ECO:0000259" key="7">
    <source>
        <dbReference type="Pfam" id="PF00324"/>
    </source>
</evidence>
<keyword evidence="5 6" id="KW-0472">Membrane</keyword>
<evidence type="ECO:0000256" key="5">
    <source>
        <dbReference type="ARBA" id="ARBA00023136"/>
    </source>
</evidence>
<proteinExistence type="inferred from homology"/>
<accession>A0AB34PYW6</accession>
<comment type="subcellular location">
    <subcellularLocation>
        <location evidence="1">Membrane</location>
        <topology evidence="1">Multi-pass membrane protein</topology>
    </subcellularLocation>
</comment>
<dbReference type="Gene3D" id="1.20.1740.10">
    <property type="entry name" value="Amino acid/polyamine transporter I"/>
    <property type="match status" value="1"/>
</dbReference>
<feature type="transmembrane region" description="Helical" evidence="6">
    <location>
        <begin position="373"/>
        <end position="395"/>
    </location>
</feature>
<dbReference type="InterPro" id="IPR004841">
    <property type="entry name" value="AA-permease/SLC12A_dom"/>
</dbReference>
<feature type="transmembrane region" description="Helical" evidence="6">
    <location>
        <begin position="459"/>
        <end position="481"/>
    </location>
</feature>
<keyword evidence="3 6" id="KW-0812">Transmembrane</keyword>
<dbReference type="GO" id="GO:0015171">
    <property type="term" value="F:amino acid transmembrane transporter activity"/>
    <property type="evidence" value="ECO:0007669"/>
    <property type="project" value="TreeGrafter"/>
</dbReference>
<dbReference type="EMBL" id="AJIX01000003">
    <property type="protein sequence ID" value="KGR21290.1"/>
    <property type="molecule type" value="Genomic_DNA"/>
</dbReference>
<feature type="transmembrane region" description="Helical" evidence="6">
    <location>
        <begin position="493"/>
        <end position="510"/>
    </location>
</feature>
<feature type="transmembrane region" description="Helical" evidence="6">
    <location>
        <begin position="128"/>
        <end position="153"/>
    </location>
</feature>
<feature type="transmembrane region" description="Helical" evidence="6">
    <location>
        <begin position="159"/>
        <end position="180"/>
    </location>
</feature>
<evidence type="ECO:0000313" key="8">
    <source>
        <dbReference type="EMBL" id="KGR21290.1"/>
    </source>
</evidence>
<dbReference type="PANTHER" id="PTHR43341:SF39">
    <property type="entry name" value="AMINO ACID TRANSPORTER (EUROFUNG)-RELATED"/>
    <property type="match status" value="1"/>
</dbReference>
<gene>
    <name evidence="8" type="ORF">MG3_00290</name>
</gene>
<reference evidence="8 9" key="1">
    <citation type="submission" date="2013-12" db="EMBL/GenBank/DDBJ databases">
        <title>The Genome Sequence of Candida albicans P78048.</title>
        <authorList>
            <consortium name="The Broad Institute Genome Sequencing Platform"/>
            <consortium name="The Broad Institute Genome Sequencing Center for Infectious Disease"/>
            <person name="Cuomo C."/>
            <person name="Bennett R."/>
            <person name="Hirakawa M."/>
            <person name="Noverr M."/>
            <person name="Mitchell A."/>
            <person name="Young S.K."/>
            <person name="Zeng Q."/>
            <person name="Gargeya S."/>
            <person name="Fitzgerald M."/>
            <person name="Abouelleil A."/>
            <person name="Alvarado L."/>
            <person name="Berlin A.M."/>
            <person name="Chapman S.B."/>
            <person name="Dewar J."/>
            <person name="Goldberg J."/>
            <person name="Griggs A."/>
            <person name="Gujja S."/>
            <person name="Hansen M."/>
            <person name="Howarth C."/>
            <person name="Imamovic A."/>
            <person name="Larimer J."/>
            <person name="McCowan C."/>
            <person name="Murphy C."/>
            <person name="Pearson M."/>
            <person name="Priest M."/>
            <person name="Roberts A."/>
            <person name="Saif S."/>
            <person name="Shea T."/>
            <person name="Sykes S."/>
            <person name="Wortman J."/>
            <person name="Nusbaum C."/>
            <person name="Birren B."/>
        </authorList>
    </citation>
    <scope>NUCLEOTIDE SEQUENCE [LARGE SCALE GENOMIC DNA]</scope>
    <source>
        <strain evidence="8 9">P78048</strain>
    </source>
</reference>
<dbReference type="Proteomes" id="UP000030161">
    <property type="component" value="Unassembled WGS sequence"/>
</dbReference>
<feature type="transmembrane region" description="Helical" evidence="6">
    <location>
        <begin position="284"/>
        <end position="301"/>
    </location>
</feature>
<dbReference type="InterPro" id="IPR050524">
    <property type="entry name" value="APC_YAT"/>
</dbReference>
<feature type="transmembrane region" description="Helical" evidence="6">
    <location>
        <begin position="407"/>
        <end position="428"/>
    </location>
</feature>
<name>A0AB34PYW6_CANAX</name>
<comment type="similarity">
    <text evidence="2">Belongs to the amino acid-polyamine-organocation (APC) superfamily. YAT (TC 2.A.3.10) family.</text>
</comment>
<protein>
    <recommendedName>
        <fullName evidence="7">Amino acid permease/ SLC12A domain-containing protein</fullName>
    </recommendedName>
</protein>
<dbReference type="AlphaFoldDB" id="A0AB34PYW6"/>
<dbReference type="PANTHER" id="PTHR43341">
    <property type="entry name" value="AMINO ACID PERMEASE"/>
    <property type="match status" value="1"/>
</dbReference>
<comment type="caution">
    <text evidence="8">The sequence shown here is derived from an EMBL/GenBank/DDBJ whole genome shotgun (WGS) entry which is preliminary data.</text>
</comment>
<feature type="transmembrane region" description="Helical" evidence="6">
    <location>
        <begin position="79"/>
        <end position="107"/>
    </location>
</feature>
<evidence type="ECO:0000256" key="6">
    <source>
        <dbReference type="SAM" id="Phobius"/>
    </source>
</evidence>
<evidence type="ECO:0000256" key="3">
    <source>
        <dbReference type="ARBA" id="ARBA00022692"/>
    </source>
</evidence>